<feature type="transmembrane region" description="Helical" evidence="7">
    <location>
        <begin position="74"/>
        <end position="95"/>
    </location>
</feature>
<dbReference type="SUPFAM" id="SSF103473">
    <property type="entry name" value="MFS general substrate transporter"/>
    <property type="match status" value="1"/>
</dbReference>
<accession>A0A412NAC4</accession>
<proteinExistence type="predicted"/>
<dbReference type="InterPro" id="IPR020846">
    <property type="entry name" value="MFS_dom"/>
</dbReference>
<dbReference type="Proteomes" id="UP000283834">
    <property type="component" value="Unassembled WGS sequence"/>
</dbReference>
<dbReference type="PANTHER" id="PTHR23513">
    <property type="entry name" value="INTEGRAL MEMBRANE EFFLUX PROTEIN-RELATED"/>
    <property type="match status" value="1"/>
</dbReference>
<dbReference type="InterPro" id="IPR010290">
    <property type="entry name" value="TM_effector"/>
</dbReference>
<evidence type="ECO:0000256" key="4">
    <source>
        <dbReference type="ARBA" id="ARBA00022692"/>
    </source>
</evidence>
<feature type="transmembrane region" description="Helical" evidence="7">
    <location>
        <begin position="310"/>
        <end position="332"/>
    </location>
</feature>
<evidence type="ECO:0000256" key="7">
    <source>
        <dbReference type="SAM" id="Phobius"/>
    </source>
</evidence>
<organism evidence="9 10">
    <name type="scientific">Mediterraneibacter gnavus</name>
    <name type="common">Ruminococcus gnavus</name>
    <dbReference type="NCBI Taxonomy" id="33038"/>
    <lineage>
        <taxon>Bacteria</taxon>
        <taxon>Bacillati</taxon>
        <taxon>Bacillota</taxon>
        <taxon>Clostridia</taxon>
        <taxon>Lachnospirales</taxon>
        <taxon>Lachnospiraceae</taxon>
        <taxon>Mediterraneibacter</taxon>
    </lineage>
</organism>
<feature type="transmembrane region" description="Helical" evidence="7">
    <location>
        <begin position="141"/>
        <end position="164"/>
    </location>
</feature>
<comment type="caution">
    <text evidence="9">The sequence shown here is derived from an EMBL/GenBank/DDBJ whole genome shotgun (WGS) entry which is preliminary data.</text>
</comment>
<evidence type="ECO:0000256" key="2">
    <source>
        <dbReference type="ARBA" id="ARBA00022448"/>
    </source>
</evidence>
<keyword evidence="5 7" id="KW-1133">Transmembrane helix</keyword>
<dbReference type="PROSITE" id="PS50850">
    <property type="entry name" value="MFS"/>
    <property type="match status" value="1"/>
</dbReference>
<evidence type="ECO:0000256" key="5">
    <source>
        <dbReference type="ARBA" id="ARBA00022989"/>
    </source>
</evidence>
<gene>
    <name evidence="9" type="ORF">DWX36_16565</name>
</gene>
<evidence type="ECO:0000259" key="8">
    <source>
        <dbReference type="PROSITE" id="PS50850"/>
    </source>
</evidence>
<name>A0A412NAC4_MEDGN</name>
<dbReference type="Pfam" id="PF05977">
    <property type="entry name" value="MFS_3"/>
    <property type="match status" value="1"/>
</dbReference>
<feature type="transmembrane region" description="Helical" evidence="7">
    <location>
        <begin position="101"/>
        <end position="120"/>
    </location>
</feature>
<comment type="subcellular location">
    <subcellularLocation>
        <location evidence="1">Cell membrane</location>
        <topology evidence="1">Multi-pass membrane protein</topology>
    </subcellularLocation>
</comment>
<keyword evidence="2" id="KW-0813">Transport</keyword>
<feature type="transmembrane region" description="Helical" evidence="7">
    <location>
        <begin position="45"/>
        <end position="67"/>
    </location>
</feature>
<evidence type="ECO:0000256" key="3">
    <source>
        <dbReference type="ARBA" id="ARBA00022475"/>
    </source>
</evidence>
<evidence type="ECO:0000256" key="1">
    <source>
        <dbReference type="ARBA" id="ARBA00004651"/>
    </source>
</evidence>
<feature type="transmembrane region" description="Helical" evidence="7">
    <location>
        <begin position="210"/>
        <end position="233"/>
    </location>
</feature>
<evidence type="ECO:0000256" key="6">
    <source>
        <dbReference type="ARBA" id="ARBA00023136"/>
    </source>
</evidence>
<feature type="transmembrane region" description="Helical" evidence="7">
    <location>
        <begin position="285"/>
        <end position="304"/>
    </location>
</feature>
<dbReference type="AlphaFoldDB" id="A0A412NAC4"/>
<feature type="transmembrane region" description="Helical" evidence="7">
    <location>
        <begin position="370"/>
        <end position="392"/>
    </location>
</feature>
<protein>
    <submittedName>
        <fullName evidence="9">MFS transporter</fullName>
    </submittedName>
</protein>
<dbReference type="RefSeq" id="WP_118047516.1">
    <property type="nucleotide sequence ID" value="NZ_QRWQ01000031.1"/>
</dbReference>
<dbReference type="PANTHER" id="PTHR23513:SF6">
    <property type="entry name" value="MAJOR FACILITATOR SUPERFAMILY ASSOCIATED DOMAIN-CONTAINING PROTEIN"/>
    <property type="match status" value="1"/>
</dbReference>
<dbReference type="EMBL" id="QRWQ01000031">
    <property type="protein sequence ID" value="RGT35330.1"/>
    <property type="molecule type" value="Genomic_DNA"/>
</dbReference>
<keyword evidence="3" id="KW-1003">Cell membrane</keyword>
<sequence length="394" mass="43682">MLQILKQNKNFRNFFFATNINIIGDYIDDIAMAQLIFEITKSTLLMSYVFAIKIILSFLSIFTATYVDKHNKKNLLILTSFGQGIILIILFFLYSTDRLNTGLLILFVTIQTLFSTFSIPAQNAILPYIVSDDDTLNARSLMNMFIQMIQVFSYMCSGIIISFIGITGAIGLDSITFFVSILFLSGIKIKDNAEYGFASSKNFFINVKNGFAFVVTTKIILGILLVTFLGNMFTAPIDSLMPAYFSQSNYHSSSYSIFMVGIALGSLIGSVLLTKIRKYISNNTLFSSGFLLGGTGIILLGLNIGIFPYIASFIIGISYGFISILNATIIQINTPKEMIARTFSIFKCISYISGPLGILIAGFMGEFFPMNIIFIPFGILLIITSFLCTQLLKS</sequence>
<dbReference type="Gene3D" id="1.20.1250.20">
    <property type="entry name" value="MFS general substrate transporter like domains"/>
    <property type="match status" value="1"/>
</dbReference>
<keyword evidence="4 7" id="KW-0812">Transmembrane</keyword>
<dbReference type="InterPro" id="IPR036259">
    <property type="entry name" value="MFS_trans_sf"/>
</dbReference>
<feature type="transmembrane region" description="Helical" evidence="7">
    <location>
        <begin position="253"/>
        <end position="273"/>
    </location>
</feature>
<dbReference type="CDD" id="cd06173">
    <property type="entry name" value="MFS_MefA_like"/>
    <property type="match status" value="1"/>
</dbReference>
<dbReference type="GO" id="GO:0022857">
    <property type="term" value="F:transmembrane transporter activity"/>
    <property type="evidence" value="ECO:0007669"/>
    <property type="project" value="InterPro"/>
</dbReference>
<evidence type="ECO:0000313" key="10">
    <source>
        <dbReference type="Proteomes" id="UP000283834"/>
    </source>
</evidence>
<keyword evidence="6 7" id="KW-0472">Membrane</keyword>
<feature type="domain" description="Major facilitator superfamily (MFS) profile" evidence="8">
    <location>
        <begin position="215"/>
        <end position="394"/>
    </location>
</feature>
<dbReference type="GO" id="GO:0005886">
    <property type="term" value="C:plasma membrane"/>
    <property type="evidence" value="ECO:0007669"/>
    <property type="project" value="UniProtKB-SubCell"/>
</dbReference>
<feature type="transmembrane region" description="Helical" evidence="7">
    <location>
        <begin position="344"/>
        <end position="364"/>
    </location>
</feature>
<evidence type="ECO:0000313" key="9">
    <source>
        <dbReference type="EMBL" id="RGT35330.1"/>
    </source>
</evidence>
<reference evidence="9 10" key="1">
    <citation type="submission" date="2018-08" db="EMBL/GenBank/DDBJ databases">
        <title>A genome reference for cultivated species of the human gut microbiota.</title>
        <authorList>
            <person name="Zou Y."/>
            <person name="Xue W."/>
            <person name="Luo G."/>
        </authorList>
    </citation>
    <scope>NUCLEOTIDE SEQUENCE [LARGE SCALE GENOMIC DNA]</scope>
    <source>
        <strain evidence="9 10">AF19-16AC</strain>
    </source>
</reference>